<evidence type="ECO:0000313" key="2">
    <source>
        <dbReference type="EMBL" id="KAG9235193.1"/>
    </source>
</evidence>
<name>A0A9P7YK04_9HELO</name>
<accession>A0A9P7YK04</accession>
<evidence type="ECO:0008006" key="4">
    <source>
        <dbReference type="Google" id="ProtNLM"/>
    </source>
</evidence>
<proteinExistence type="predicted"/>
<gene>
    <name evidence="2" type="ORF">BJ875DRAFT_440587</name>
</gene>
<dbReference type="EMBL" id="MU251439">
    <property type="protein sequence ID" value="KAG9235193.1"/>
    <property type="molecule type" value="Genomic_DNA"/>
</dbReference>
<evidence type="ECO:0000313" key="3">
    <source>
        <dbReference type="Proteomes" id="UP000824998"/>
    </source>
</evidence>
<reference evidence="2" key="1">
    <citation type="journal article" date="2021" name="IMA Fungus">
        <title>Genomic characterization of three marine fungi, including Emericellopsis atlantica sp. nov. with signatures of a generalist lifestyle and marine biomass degradation.</title>
        <authorList>
            <person name="Hagestad O.C."/>
            <person name="Hou L."/>
            <person name="Andersen J.H."/>
            <person name="Hansen E.H."/>
            <person name="Altermark B."/>
            <person name="Li C."/>
            <person name="Kuhnert E."/>
            <person name="Cox R.J."/>
            <person name="Crous P.W."/>
            <person name="Spatafora J.W."/>
            <person name="Lail K."/>
            <person name="Amirebrahimi M."/>
            <person name="Lipzen A."/>
            <person name="Pangilinan J."/>
            <person name="Andreopoulos W."/>
            <person name="Hayes R.D."/>
            <person name="Ng V."/>
            <person name="Grigoriev I.V."/>
            <person name="Jackson S.A."/>
            <person name="Sutton T.D.S."/>
            <person name="Dobson A.D.W."/>
            <person name="Rama T."/>
        </authorList>
    </citation>
    <scope>NUCLEOTIDE SEQUENCE</scope>
    <source>
        <strain evidence="2">TRa018bII</strain>
    </source>
</reference>
<organism evidence="2 3">
    <name type="scientific">Amylocarpus encephaloides</name>
    <dbReference type="NCBI Taxonomy" id="45428"/>
    <lineage>
        <taxon>Eukaryota</taxon>
        <taxon>Fungi</taxon>
        <taxon>Dikarya</taxon>
        <taxon>Ascomycota</taxon>
        <taxon>Pezizomycotina</taxon>
        <taxon>Leotiomycetes</taxon>
        <taxon>Helotiales</taxon>
        <taxon>Helotiales incertae sedis</taxon>
        <taxon>Amylocarpus</taxon>
    </lineage>
</organism>
<comment type="caution">
    <text evidence="2">The sequence shown here is derived from an EMBL/GenBank/DDBJ whole genome shotgun (WGS) entry which is preliminary data.</text>
</comment>
<feature type="chain" id="PRO_5040263553" description="AA1-like domain-containing protein" evidence="1">
    <location>
        <begin position="20"/>
        <end position="154"/>
    </location>
</feature>
<keyword evidence="3" id="KW-1185">Reference proteome</keyword>
<dbReference type="AlphaFoldDB" id="A0A9P7YK04"/>
<sequence>MQYSTLVLSLLATSLTTTANPLTSRQTTTSHDPAHQDLYTITLSRTGRYINTPLKVTLNHLTPCDDGHSKEYPSCELTALSVIPGTFHGLIVDDPTVRFAGDRPKEESVQCIGYKDVSGVLAGTARFSAGNDTMLKKAGTGVASVLCYVLPGSE</sequence>
<evidence type="ECO:0000256" key="1">
    <source>
        <dbReference type="SAM" id="SignalP"/>
    </source>
</evidence>
<protein>
    <recommendedName>
        <fullName evidence="4">AA1-like domain-containing protein</fullName>
    </recommendedName>
</protein>
<feature type="signal peptide" evidence="1">
    <location>
        <begin position="1"/>
        <end position="19"/>
    </location>
</feature>
<keyword evidence="1" id="KW-0732">Signal</keyword>
<dbReference type="Proteomes" id="UP000824998">
    <property type="component" value="Unassembled WGS sequence"/>
</dbReference>